<evidence type="ECO:0000313" key="3">
    <source>
        <dbReference type="EMBL" id="MES0836620.1"/>
    </source>
</evidence>
<keyword evidence="2" id="KW-0812">Transmembrane</keyword>
<keyword evidence="4" id="KW-1185">Reference proteome</keyword>
<protein>
    <submittedName>
        <fullName evidence="3">Uncharacterized protein</fullName>
    </submittedName>
</protein>
<dbReference type="RefSeq" id="WP_267949313.1">
    <property type="nucleotide sequence ID" value="NZ_JBEQNA010000012.1"/>
</dbReference>
<sequence length="577" mass="63815">MSAVQTPPGRETFEPPTGATHHLCIGTYVDEEFRNLVIDEVCTAPYRRVAPSYGFDLVPVMRHAWWATHLQALPRLAIAACVLVPLVGGQIVSVLLSLCALASLLLLRRACQLSVAISFDRPSLSPLSKKKPSRARLSPEAWRGKRWEKAALQKTGMGLLTIAAAWVLLTGSFPGQALLSALLLLTVPVAAVLAGTLSQIRINKVRESVDLRPRCISPREKAVDAQQDHACVVYQRPAHDNSEDDEEAVFTLFGDDSPFIGAGELIHQWNPPMSIPLLRPGSDEQPLHEREYETPPFRAHELVEYLRGSVEQLRWDQEDVRLPVEVRDRVYIAETDVSIDRELLKEPVGPAAMRRIIDGQSASRHHFLEVSVPEAGSELTATVLLQVNLQGRTLSLSFAACVLTRTPRKFQQVNEFGQYGKGAVLRAALRELIRLPRLVESSPRVFRYPWVLAKALVLPSELTHSPIRNVLIGTRFSVREHPAQEWRKVQFEKTRLLGQIKTIERRLLRAASDFLTASDVDTSEFNNRATQIVNSGILNLGGNNEISHSSVGSNAQTHNTAPSQQPPAGSTQNGSAA</sequence>
<evidence type="ECO:0000256" key="2">
    <source>
        <dbReference type="SAM" id="Phobius"/>
    </source>
</evidence>
<keyword evidence="2" id="KW-0472">Membrane</keyword>
<evidence type="ECO:0000313" key="4">
    <source>
        <dbReference type="Proteomes" id="UP001432401"/>
    </source>
</evidence>
<dbReference type="EMBL" id="JBEQNB010000013">
    <property type="protein sequence ID" value="MES0836620.1"/>
    <property type="molecule type" value="Genomic_DNA"/>
</dbReference>
<feature type="transmembrane region" description="Helical" evidence="2">
    <location>
        <begin position="76"/>
        <end position="107"/>
    </location>
</feature>
<gene>
    <name evidence="3" type="ORF">ABUK86_22775</name>
</gene>
<reference evidence="3 4" key="1">
    <citation type="submission" date="2024-06" db="EMBL/GenBank/DDBJ databases">
        <authorList>
            <person name="Bataeva Y.V."/>
            <person name="Grigorian L.N."/>
            <person name="Solomentsev V.I."/>
        </authorList>
    </citation>
    <scope>NUCLEOTIDE SEQUENCE [LARGE SCALE GENOMIC DNA]</scope>
    <source>
        <strain evidence="4">SCPM-O-B-12605 (RCAM04882)</strain>
    </source>
</reference>
<feature type="transmembrane region" description="Helical" evidence="2">
    <location>
        <begin position="151"/>
        <end position="169"/>
    </location>
</feature>
<comment type="caution">
    <text evidence="3">The sequence shown here is derived from an EMBL/GenBank/DDBJ whole genome shotgun (WGS) entry which is preliminary data.</text>
</comment>
<dbReference type="Proteomes" id="UP001432401">
    <property type="component" value="Unassembled WGS sequence"/>
</dbReference>
<name>A0ABV1ZZW3_9ACTN</name>
<feature type="region of interest" description="Disordered" evidence="1">
    <location>
        <begin position="544"/>
        <end position="577"/>
    </location>
</feature>
<organism evidence="3 4">
    <name type="scientific">Nocardiopsis tropica</name>
    <dbReference type="NCBI Taxonomy" id="109330"/>
    <lineage>
        <taxon>Bacteria</taxon>
        <taxon>Bacillati</taxon>
        <taxon>Actinomycetota</taxon>
        <taxon>Actinomycetes</taxon>
        <taxon>Streptosporangiales</taxon>
        <taxon>Nocardiopsidaceae</taxon>
        <taxon>Nocardiopsis</taxon>
    </lineage>
</organism>
<proteinExistence type="predicted"/>
<keyword evidence="2" id="KW-1133">Transmembrane helix</keyword>
<evidence type="ECO:0000256" key="1">
    <source>
        <dbReference type="SAM" id="MobiDB-lite"/>
    </source>
</evidence>
<accession>A0ABV1ZZW3</accession>